<sequence>RNGLGWQRRLLNGDVSASGRELMMVDDGGELDDSGHCVGGEGYMQSC</sequence>
<reference evidence="1 2" key="1">
    <citation type="journal article" date="2014" name="Am. J. Bot.">
        <title>Genome assembly and annotation for red clover (Trifolium pratense; Fabaceae).</title>
        <authorList>
            <person name="Istvanek J."/>
            <person name="Jaros M."/>
            <person name="Krenek A."/>
            <person name="Repkova J."/>
        </authorList>
    </citation>
    <scope>NUCLEOTIDE SEQUENCE [LARGE SCALE GENOMIC DNA]</scope>
    <source>
        <strain evidence="2">cv. Tatra</strain>
        <tissue evidence="1">Young leaves</tissue>
    </source>
</reference>
<protein>
    <submittedName>
        <fullName evidence="1">Uncharacterized protein</fullName>
    </submittedName>
</protein>
<dbReference type="AlphaFoldDB" id="A0A2K3MHG2"/>
<evidence type="ECO:0000313" key="1">
    <source>
        <dbReference type="EMBL" id="PNX90211.1"/>
    </source>
</evidence>
<gene>
    <name evidence="1" type="ORF">L195_g046334</name>
</gene>
<dbReference type="EMBL" id="ASHM01062133">
    <property type="protein sequence ID" value="PNX90211.1"/>
    <property type="molecule type" value="Genomic_DNA"/>
</dbReference>
<name>A0A2K3MHG2_TRIPR</name>
<feature type="non-terminal residue" evidence="1">
    <location>
        <position position="1"/>
    </location>
</feature>
<comment type="caution">
    <text evidence="1">The sequence shown here is derived from an EMBL/GenBank/DDBJ whole genome shotgun (WGS) entry which is preliminary data.</text>
</comment>
<organism evidence="1 2">
    <name type="scientific">Trifolium pratense</name>
    <name type="common">Red clover</name>
    <dbReference type="NCBI Taxonomy" id="57577"/>
    <lineage>
        <taxon>Eukaryota</taxon>
        <taxon>Viridiplantae</taxon>
        <taxon>Streptophyta</taxon>
        <taxon>Embryophyta</taxon>
        <taxon>Tracheophyta</taxon>
        <taxon>Spermatophyta</taxon>
        <taxon>Magnoliopsida</taxon>
        <taxon>eudicotyledons</taxon>
        <taxon>Gunneridae</taxon>
        <taxon>Pentapetalae</taxon>
        <taxon>rosids</taxon>
        <taxon>fabids</taxon>
        <taxon>Fabales</taxon>
        <taxon>Fabaceae</taxon>
        <taxon>Papilionoideae</taxon>
        <taxon>50 kb inversion clade</taxon>
        <taxon>NPAAA clade</taxon>
        <taxon>Hologalegina</taxon>
        <taxon>IRL clade</taxon>
        <taxon>Trifolieae</taxon>
        <taxon>Trifolium</taxon>
    </lineage>
</organism>
<dbReference type="Proteomes" id="UP000236291">
    <property type="component" value="Unassembled WGS sequence"/>
</dbReference>
<proteinExistence type="predicted"/>
<reference evidence="1 2" key="2">
    <citation type="journal article" date="2017" name="Front. Plant Sci.">
        <title>Gene Classification and Mining of Molecular Markers Useful in Red Clover (Trifolium pratense) Breeding.</title>
        <authorList>
            <person name="Istvanek J."/>
            <person name="Dluhosova J."/>
            <person name="Dluhos P."/>
            <person name="Patkova L."/>
            <person name="Nedelnik J."/>
            <person name="Repkova J."/>
        </authorList>
    </citation>
    <scope>NUCLEOTIDE SEQUENCE [LARGE SCALE GENOMIC DNA]</scope>
    <source>
        <strain evidence="2">cv. Tatra</strain>
        <tissue evidence="1">Young leaves</tissue>
    </source>
</reference>
<evidence type="ECO:0000313" key="2">
    <source>
        <dbReference type="Proteomes" id="UP000236291"/>
    </source>
</evidence>
<accession>A0A2K3MHG2</accession>